<keyword evidence="3" id="KW-1185">Reference proteome</keyword>
<comment type="caution">
    <text evidence="2">The sequence shown here is derived from an EMBL/GenBank/DDBJ whole genome shotgun (WGS) entry which is preliminary data.</text>
</comment>
<evidence type="ECO:0000313" key="2">
    <source>
        <dbReference type="EMBL" id="MBB4624384.1"/>
    </source>
</evidence>
<sequence>MRHALFLACIRRKGLKGNRVKIPDSPAAVSFITDKATLMPLTKVGKAPDPEVSQKTCKAYYFDGFEERPEENKRQFCLYILTPVHPVVVLVYLFLIILP</sequence>
<gene>
    <name evidence="2" type="ORF">GGQ57_004315</name>
</gene>
<accession>A0ABR6KSA1</accession>
<keyword evidence="1" id="KW-0472">Membrane</keyword>
<protein>
    <submittedName>
        <fullName evidence="2">Uncharacterized protein</fullName>
    </submittedName>
</protein>
<keyword evidence="1" id="KW-0812">Transmembrane</keyword>
<evidence type="ECO:0000313" key="3">
    <source>
        <dbReference type="Proteomes" id="UP000533637"/>
    </source>
</evidence>
<organism evidence="2 3">
    <name type="scientific">Parabacteroides faecis</name>
    <dbReference type="NCBI Taxonomy" id="1217282"/>
    <lineage>
        <taxon>Bacteria</taxon>
        <taxon>Pseudomonadati</taxon>
        <taxon>Bacteroidota</taxon>
        <taxon>Bacteroidia</taxon>
        <taxon>Bacteroidales</taxon>
        <taxon>Tannerellaceae</taxon>
        <taxon>Parabacteroides</taxon>
    </lineage>
</organism>
<keyword evidence="1" id="KW-1133">Transmembrane helix</keyword>
<dbReference type="Proteomes" id="UP000533637">
    <property type="component" value="Unassembled WGS sequence"/>
</dbReference>
<reference evidence="2 3" key="1">
    <citation type="submission" date="2020-08" db="EMBL/GenBank/DDBJ databases">
        <title>Genomic Encyclopedia of Type Strains, Phase IV (KMG-IV): sequencing the most valuable type-strain genomes for metagenomic binning, comparative biology and taxonomic classification.</title>
        <authorList>
            <person name="Goeker M."/>
        </authorList>
    </citation>
    <scope>NUCLEOTIDE SEQUENCE [LARGE SCALE GENOMIC DNA]</scope>
    <source>
        <strain evidence="2 3">DSM 102983</strain>
    </source>
</reference>
<proteinExistence type="predicted"/>
<feature type="transmembrane region" description="Helical" evidence="1">
    <location>
        <begin position="76"/>
        <end position="98"/>
    </location>
</feature>
<dbReference type="EMBL" id="JACHOC010000010">
    <property type="protein sequence ID" value="MBB4624384.1"/>
    <property type="molecule type" value="Genomic_DNA"/>
</dbReference>
<evidence type="ECO:0000256" key="1">
    <source>
        <dbReference type="SAM" id="Phobius"/>
    </source>
</evidence>
<name>A0ABR6KSA1_9BACT</name>